<evidence type="ECO:0000256" key="4">
    <source>
        <dbReference type="PROSITE-ProRule" id="PRU00023"/>
    </source>
</evidence>
<feature type="region of interest" description="Disordered" evidence="5">
    <location>
        <begin position="654"/>
        <end position="674"/>
    </location>
</feature>
<evidence type="ECO:0000256" key="5">
    <source>
        <dbReference type="SAM" id="MobiDB-lite"/>
    </source>
</evidence>
<keyword evidence="8" id="KW-1185">Reference proteome</keyword>
<feature type="domain" description="Glycoside hydrolase family 5" evidence="6">
    <location>
        <begin position="398"/>
        <end position="619"/>
    </location>
</feature>
<sequence>MDIHGFPIGDPTCGRWSQAAESALALAGSFGPEFIQALAWSWHGVRKVVVDGAELVEGGVHAAAFSLLSGSGIGFADGGHPTVSEQSDAAAELTGDFLNQVRCPNSKSSLLGAATEGGIHVVQMLLMQKADPMVSDPKGNTPLHKAAEHGSMLTVLMLLDRMQAHDRWTCSAEPNADGETPEMLAALANRGEICHTLEVFRQMQTDAKQRQLGSALQAPDTSGHRISTGDAVSLIDLSMDAPEAVVAHAGVLLRQSSIGSVLVPNLFQRIPEEQADLAALVERVCAGLKGAEAFLLRHPWDPGDPGLDPALKSFVHSALLRSQWQKLRQEALVAKGGAIGNLVSMTAWSWSMELVENVEPVLPDAQIDADWLKQFPLKTKGRHIVTQAGERFRLRGVNWYGASDCKHVVGGLDIQNLDTICSSISALGFNTVRLPFSNEMLRSSVCGADAIDRQKNPSLDEVKPLEAFDAVIHALGRWKIAVVLNNHTSHGEWCGGPDRNGLWFDPSSDLYTEEQWIEDWAMLARRYRHCPYVVGFDLRNEVRFCPWPFRWATAKRWAAAAQRCGVRVREELQEEMRLLVVERIIWPMRSLEAYAAEGVLLPEWSGHLVLGVHHYSWNGPGRYLTCGHVMKGCMGVMKNLLRCMGVFSPQNYGDMDPDQLKEPGRGKPSNEAPGVEAHLQSLGAVWLAFGDPSFGVFNRRAVQEVLQRQWGFLLSEDRCPVWVSEFGSGSQAPGRVKEETEETGDGGRSDSEPSKGRSLLDFSQGRPFALNEGGFATAELLYTPRCACLEFIGFSCLFIGAGYDFRWLSRFVEILGKMEVDFAYWPLNVGPKPGCGGDESYGMLAADWTLKEEPDERLELLRHHGLLPSAVLPMAELPPLFCAEQQGLAREFSFSSKPVLEHVVSACNEFLGQFRGATEDLEEFWQTHLSADAMAVTIRNAVGDTFQLLLTALWLYTREAWLRHLMDALASALQSMPQAEAVSTPAAGAGATGSTPECSAALGQLAPMVENLAPCMQLVQAALCWFEEANIHHTAVTYRPLQLPMLGLQKLVDRYVAQRKLEAKEENGRLEQAFWLSLGGGSFFSALSSRHMAIARLAKSRCNVLLIVRPDEKCPSFPKHMSLRGHNVDDSLFPLESIFRIGRITRTVSSELDVDGTSGLFKGTSSRWPVIVLEVYAANMYAEVMEALQLRKQVSFEELNQKVEEWIASAPAEREAERLYSAGLLFSKIGREKGGENSAAQTGERKTWQEKAAALLLHAAQLAQSVGLMELAAQALLAKVRLPATDTSRAADSRQALSLLKAHVGEGHPLTGSAKELVQELSDQLPELSAWAERERR</sequence>
<dbReference type="InterPro" id="IPR002110">
    <property type="entry name" value="Ankyrin_rpt"/>
</dbReference>
<evidence type="ECO:0000256" key="3">
    <source>
        <dbReference type="ARBA" id="ARBA00023295"/>
    </source>
</evidence>
<evidence type="ECO:0000259" key="6">
    <source>
        <dbReference type="Pfam" id="PF00150"/>
    </source>
</evidence>
<dbReference type="Gene3D" id="1.25.40.20">
    <property type="entry name" value="Ankyrin repeat-containing domain"/>
    <property type="match status" value="1"/>
</dbReference>
<accession>A0ABP0RVE6</accession>
<protein>
    <submittedName>
        <fullName evidence="7">4-beta-glucanase</fullName>
    </submittedName>
</protein>
<dbReference type="SMART" id="SM00248">
    <property type="entry name" value="ANK"/>
    <property type="match status" value="2"/>
</dbReference>
<keyword evidence="3" id="KW-0326">Glycosidase</keyword>
<organism evidence="7 8">
    <name type="scientific">Durusdinium trenchii</name>
    <dbReference type="NCBI Taxonomy" id="1381693"/>
    <lineage>
        <taxon>Eukaryota</taxon>
        <taxon>Sar</taxon>
        <taxon>Alveolata</taxon>
        <taxon>Dinophyceae</taxon>
        <taxon>Suessiales</taxon>
        <taxon>Symbiodiniaceae</taxon>
        <taxon>Durusdinium</taxon>
    </lineage>
</organism>
<feature type="region of interest" description="Disordered" evidence="5">
    <location>
        <begin position="725"/>
        <end position="757"/>
    </location>
</feature>
<feature type="compositionally biased region" description="Basic and acidic residues" evidence="5">
    <location>
        <begin position="745"/>
        <end position="755"/>
    </location>
</feature>
<evidence type="ECO:0000256" key="2">
    <source>
        <dbReference type="ARBA" id="ARBA00022801"/>
    </source>
</evidence>
<dbReference type="SUPFAM" id="SSF51445">
    <property type="entry name" value="(Trans)glycosidases"/>
    <property type="match status" value="1"/>
</dbReference>
<keyword evidence="2" id="KW-0378">Hydrolase</keyword>
<dbReference type="EMBL" id="CAXAMM010042140">
    <property type="protein sequence ID" value="CAK9103222.1"/>
    <property type="molecule type" value="Genomic_DNA"/>
</dbReference>
<evidence type="ECO:0000313" key="8">
    <source>
        <dbReference type="Proteomes" id="UP001642464"/>
    </source>
</evidence>
<dbReference type="Proteomes" id="UP001642464">
    <property type="component" value="Unassembled WGS sequence"/>
</dbReference>
<comment type="caution">
    <text evidence="7">The sequence shown here is derived from an EMBL/GenBank/DDBJ whole genome shotgun (WGS) entry which is preliminary data.</text>
</comment>
<dbReference type="InterPro" id="IPR036770">
    <property type="entry name" value="Ankyrin_rpt-contain_sf"/>
</dbReference>
<dbReference type="PROSITE" id="PS50088">
    <property type="entry name" value="ANK_REPEAT"/>
    <property type="match status" value="1"/>
</dbReference>
<feature type="repeat" description="ANK" evidence="4">
    <location>
        <begin position="138"/>
        <end position="161"/>
    </location>
</feature>
<reference evidence="7 8" key="1">
    <citation type="submission" date="2024-02" db="EMBL/GenBank/DDBJ databases">
        <authorList>
            <person name="Chen Y."/>
            <person name="Shah S."/>
            <person name="Dougan E. K."/>
            <person name="Thang M."/>
            <person name="Chan C."/>
        </authorList>
    </citation>
    <scope>NUCLEOTIDE SEQUENCE [LARGE SCALE GENOMIC DNA]</scope>
</reference>
<keyword evidence="4" id="KW-0040">ANK repeat</keyword>
<dbReference type="Pfam" id="PF12796">
    <property type="entry name" value="Ank_2"/>
    <property type="match status" value="1"/>
</dbReference>
<proteinExistence type="inferred from homology"/>
<dbReference type="InterPro" id="IPR001547">
    <property type="entry name" value="Glyco_hydro_5"/>
</dbReference>
<dbReference type="SUPFAM" id="SSF48403">
    <property type="entry name" value="Ankyrin repeat"/>
    <property type="match status" value="1"/>
</dbReference>
<dbReference type="Pfam" id="PF00150">
    <property type="entry name" value="Cellulase"/>
    <property type="match status" value="1"/>
</dbReference>
<comment type="similarity">
    <text evidence="1">Belongs to the glycosyl hydrolase 5 (cellulase A) family.</text>
</comment>
<dbReference type="PANTHER" id="PTHR31263">
    <property type="entry name" value="CELLULASE FAMILY PROTEIN (AFU_ORTHOLOGUE AFUA_5G14560)"/>
    <property type="match status" value="1"/>
</dbReference>
<dbReference type="Gene3D" id="3.20.20.80">
    <property type="entry name" value="Glycosidases"/>
    <property type="match status" value="1"/>
</dbReference>
<dbReference type="PROSITE" id="PS50297">
    <property type="entry name" value="ANK_REP_REGION"/>
    <property type="match status" value="1"/>
</dbReference>
<dbReference type="PANTHER" id="PTHR31263:SF0">
    <property type="entry name" value="CELLULASE FAMILY PROTEIN (AFU_ORTHOLOGUE AFUA_5G14560)"/>
    <property type="match status" value="1"/>
</dbReference>
<dbReference type="InterPro" id="IPR017853">
    <property type="entry name" value="GH"/>
</dbReference>
<name>A0ABP0RVE6_9DINO</name>
<evidence type="ECO:0000256" key="1">
    <source>
        <dbReference type="ARBA" id="ARBA00005641"/>
    </source>
</evidence>
<evidence type="ECO:0000313" key="7">
    <source>
        <dbReference type="EMBL" id="CAK9103222.1"/>
    </source>
</evidence>
<gene>
    <name evidence="7" type="ORF">SCF082_LOCUS48225</name>
</gene>